<evidence type="ECO:0000256" key="2">
    <source>
        <dbReference type="ARBA" id="ARBA00023125"/>
    </source>
</evidence>
<dbReference type="GO" id="GO:0005829">
    <property type="term" value="C:cytosol"/>
    <property type="evidence" value="ECO:0007669"/>
    <property type="project" value="TreeGrafter"/>
</dbReference>
<dbReference type="CDD" id="cd00038">
    <property type="entry name" value="CAP_ED"/>
    <property type="match status" value="1"/>
</dbReference>
<dbReference type="InterPro" id="IPR036390">
    <property type="entry name" value="WH_DNA-bd_sf"/>
</dbReference>
<dbReference type="Pfam" id="PF00027">
    <property type="entry name" value="cNMP_binding"/>
    <property type="match status" value="1"/>
</dbReference>
<comment type="caution">
    <text evidence="6">The sequence shown here is derived from an EMBL/GenBank/DDBJ whole genome shotgun (WGS) entry which is preliminary data.</text>
</comment>
<keyword evidence="1" id="KW-0805">Transcription regulation</keyword>
<dbReference type="PROSITE" id="PS51063">
    <property type="entry name" value="HTH_CRP_2"/>
    <property type="match status" value="1"/>
</dbReference>
<dbReference type="Gene3D" id="1.10.10.10">
    <property type="entry name" value="Winged helix-like DNA-binding domain superfamily/Winged helix DNA-binding domain"/>
    <property type="match status" value="1"/>
</dbReference>
<proteinExistence type="predicted"/>
<dbReference type="SMART" id="SM00419">
    <property type="entry name" value="HTH_CRP"/>
    <property type="match status" value="1"/>
</dbReference>
<name>A0A3N1D076_9ACTN</name>
<dbReference type="GO" id="GO:0003677">
    <property type="term" value="F:DNA binding"/>
    <property type="evidence" value="ECO:0007669"/>
    <property type="project" value="UniProtKB-KW"/>
</dbReference>
<dbReference type="SUPFAM" id="SSF46785">
    <property type="entry name" value="Winged helix' DNA-binding domain"/>
    <property type="match status" value="1"/>
</dbReference>
<dbReference type="AlphaFoldDB" id="A0A3N1D076"/>
<evidence type="ECO:0000313" key="7">
    <source>
        <dbReference type="Proteomes" id="UP000272400"/>
    </source>
</evidence>
<feature type="domain" description="Cyclic nucleotide-binding" evidence="4">
    <location>
        <begin position="10"/>
        <end position="130"/>
    </location>
</feature>
<dbReference type="RefSeq" id="WP_123666276.1">
    <property type="nucleotide sequence ID" value="NZ_RJKE01000001.1"/>
</dbReference>
<dbReference type="SUPFAM" id="SSF51206">
    <property type="entry name" value="cAMP-binding domain-like"/>
    <property type="match status" value="1"/>
</dbReference>
<dbReference type="Pfam" id="PF13545">
    <property type="entry name" value="HTH_Crp_2"/>
    <property type="match status" value="1"/>
</dbReference>
<organism evidence="6 7">
    <name type="scientific">Actinocorallia herbida</name>
    <dbReference type="NCBI Taxonomy" id="58109"/>
    <lineage>
        <taxon>Bacteria</taxon>
        <taxon>Bacillati</taxon>
        <taxon>Actinomycetota</taxon>
        <taxon>Actinomycetes</taxon>
        <taxon>Streptosporangiales</taxon>
        <taxon>Thermomonosporaceae</taxon>
        <taxon>Actinocorallia</taxon>
    </lineage>
</organism>
<dbReference type="InterPro" id="IPR000595">
    <property type="entry name" value="cNMP-bd_dom"/>
</dbReference>
<evidence type="ECO:0000259" key="5">
    <source>
        <dbReference type="PROSITE" id="PS51063"/>
    </source>
</evidence>
<evidence type="ECO:0000256" key="1">
    <source>
        <dbReference type="ARBA" id="ARBA00023015"/>
    </source>
</evidence>
<sequence length="228" mass="24967">MAIETIRSVFWSSLEEPARHTLVQTGRIRSFAVEDVLVRQGSQSDHVPVIRSGWTKSSAVDERGRELVVAVFGPGDIVGEVSLITEAAEPTTVTALHPVSALAVPRPRFEAVLEEHTAIWRALYRAVHGRLSGIEGRIMGLHGDSGRIRLGRLLLTLAAESGVADEGGGIRIPPLSQAELAACIDSSRETVARALRDYRVRGYIKTRSRHTTVLDAEGLEDHIKKIEW</sequence>
<dbReference type="GO" id="GO:0003700">
    <property type="term" value="F:DNA-binding transcription factor activity"/>
    <property type="evidence" value="ECO:0007669"/>
    <property type="project" value="TreeGrafter"/>
</dbReference>
<dbReference type="PANTHER" id="PTHR24567">
    <property type="entry name" value="CRP FAMILY TRANSCRIPTIONAL REGULATORY PROTEIN"/>
    <property type="match status" value="1"/>
</dbReference>
<dbReference type="InterPro" id="IPR018490">
    <property type="entry name" value="cNMP-bd_dom_sf"/>
</dbReference>
<dbReference type="InterPro" id="IPR036388">
    <property type="entry name" value="WH-like_DNA-bd_sf"/>
</dbReference>
<dbReference type="SMART" id="SM00100">
    <property type="entry name" value="cNMP"/>
    <property type="match status" value="1"/>
</dbReference>
<dbReference type="InterPro" id="IPR050397">
    <property type="entry name" value="Env_Response_Regulators"/>
</dbReference>
<protein>
    <submittedName>
        <fullName evidence="6">CRP-like cAMP-binding protein</fullName>
    </submittedName>
</protein>
<evidence type="ECO:0000259" key="4">
    <source>
        <dbReference type="PROSITE" id="PS50042"/>
    </source>
</evidence>
<dbReference type="InterPro" id="IPR012318">
    <property type="entry name" value="HTH_CRP"/>
</dbReference>
<dbReference type="Gene3D" id="2.60.120.10">
    <property type="entry name" value="Jelly Rolls"/>
    <property type="match status" value="1"/>
</dbReference>
<evidence type="ECO:0000256" key="3">
    <source>
        <dbReference type="ARBA" id="ARBA00023163"/>
    </source>
</evidence>
<dbReference type="Proteomes" id="UP000272400">
    <property type="component" value="Unassembled WGS sequence"/>
</dbReference>
<accession>A0A3N1D076</accession>
<gene>
    <name evidence="6" type="ORF">EDD29_4506</name>
</gene>
<reference evidence="6 7" key="1">
    <citation type="submission" date="2018-11" db="EMBL/GenBank/DDBJ databases">
        <title>Sequencing the genomes of 1000 actinobacteria strains.</title>
        <authorList>
            <person name="Klenk H.-P."/>
        </authorList>
    </citation>
    <scope>NUCLEOTIDE SEQUENCE [LARGE SCALE GENOMIC DNA]</scope>
    <source>
        <strain evidence="6 7">DSM 44254</strain>
    </source>
</reference>
<dbReference type="PROSITE" id="PS50042">
    <property type="entry name" value="CNMP_BINDING_3"/>
    <property type="match status" value="1"/>
</dbReference>
<dbReference type="OrthoDB" id="41390at2"/>
<dbReference type="EMBL" id="RJKE01000001">
    <property type="protein sequence ID" value="ROO86922.1"/>
    <property type="molecule type" value="Genomic_DNA"/>
</dbReference>
<dbReference type="InterPro" id="IPR014710">
    <property type="entry name" value="RmlC-like_jellyroll"/>
</dbReference>
<keyword evidence="3" id="KW-0804">Transcription</keyword>
<keyword evidence="7" id="KW-1185">Reference proteome</keyword>
<feature type="domain" description="HTH crp-type" evidence="5">
    <location>
        <begin position="144"/>
        <end position="217"/>
    </location>
</feature>
<evidence type="ECO:0000313" key="6">
    <source>
        <dbReference type="EMBL" id="ROO86922.1"/>
    </source>
</evidence>
<dbReference type="PANTHER" id="PTHR24567:SF74">
    <property type="entry name" value="HTH-TYPE TRANSCRIPTIONAL REGULATOR ARCR"/>
    <property type="match status" value="1"/>
</dbReference>
<keyword evidence="2" id="KW-0238">DNA-binding</keyword>